<dbReference type="InterPro" id="IPR004358">
    <property type="entry name" value="Sig_transdc_His_kin-like_C"/>
</dbReference>
<dbReference type="Gene3D" id="1.10.287.130">
    <property type="match status" value="1"/>
</dbReference>
<dbReference type="InterPro" id="IPR005467">
    <property type="entry name" value="His_kinase_dom"/>
</dbReference>
<dbReference type="InterPro" id="IPR003661">
    <property type="entry name" value="HisK_dim/P_dom"/>
</dbReference>
<dbReference type="PANTHER" id="PTHR43065:SF50">
    <property type="entry name" value="HISTIDINE KINASE"/>
    <property type="match status" value="1"/>
</dbReference>
<keyword evidence="5" id="KW-0418">Kinase</keyword>
<name>B3E9K7_TRIL1</name>
<dbReference type="EMBL" id="CP001089">
    <property type="protein sequence ID" value="ACD95283.1"/>
    <property type="molecule type" value="Genomic_DNA"/>
</dbReference>
<evidence type="ECO:0000313" key="5">
    <source>
        <dbReference type="EMBL" id="ACD95283.1"/>
    </source>
</evidence>
<comment type="catalytic activity">
    <reaction evidence="1">
        <text>ATP + protein L-histidine = ADP + protein N-phospho-L-histidine.</text>
        <dbReference type="EC" id="2.7.13.3"/>
    </reaction>
</comment>
<dbReference type="SMART" id="SM00388">
    <property type="entry name" value="HisKA"/>
    <property type="match status" value="1"/>
</dbReference>
<dbReference type="InterPro" id="IPR036890">
    <property type="entry name" value="HATPase_C_sf"/>
</dbReference>
<dbReference type="PROSITE" id="PS50109">
    <property type="entry name" value="HIS_KIN"/>
    <property type="match status" value="1"/>
</dbReference>
<dbReference type="PANTHER" id="PTHR43065">
    <property type="entry name" value="SENSOR HISTIDINE KINASE"/>
    <property type="match status" value="1"/>
</dbReference>
<dbReference type="InterPro" id="IPR003594">
    <property type="entry name" value="HATPase_dom"/>
</dbReference>
<dbReference type="Pfam" id="PF02518">
    <property type="entry name" value="HATPase_c"/>
    <property type="match status" value="1"/>
</dbReference>
<evidence type="ECO:0000256" key="1">
    <source>
        <dbReference type="ARBA" id="ARBA00000085"/>
    </source>
</evidence>
<evidence type="ECO:0000259" key="4">
    <source>
        <dbReference type="PROSITE" id="PS50109"/>
    </source>
</evidence>
<dbReference type="SMART" id="SM00387">
    <property type="entry name" value="HATPase_c"/>
    <property type="match status" value="1"/>
</dbReference>
<reference evidence="5 6" key="1">
    <citation type="submission" date="2008-05" db="EMBL/GenBank/DDBJ databases">
        <title>Complete sequence of chromosome of Geobacter lovleyi SZ.</title>
        <authorList>
            <consortium name="US DOE Joint Genome Institute"/>
            <person name="Lucas S."/>
            <person name="Copeland A."/>
            <person name="Lapidus A."/>
            <person name="Glavina del Rio T."/>
            <person name="Dalin E."/>
            <person name="Tice H."/>
            <person name="Bruce D."/>
            <person name="Goodwin L."/>
            <person name="Pitluck S."/>
            <person name="Chertkov O."/>
            <person name="Meincke L."/>
            <person name="Brettin T."/>
            <person name="Detter J.C."/>
            <person name="Han C."/>
            <person name="Tapia R."/>
            <person name="Kuske C.R."/>
            <person name="Schmutz J."/>
            <person name="Larimer F."/>
            <person name="Land M."/>
            <person name="Hauser L."/>
            <person name="Kyrpides N."/>
            <person name="Mikhailova N."/>
            <person name="Sung Y."/>
            <person name="Fletcher K.E."/>
            <person name="Ritalahti K.M."/>
            <person name="Loeffler F.E."/>
            <person name="Richardson P."/>
        </authorList>
    </citation>
    <scope>NUCLEOTIDE SEQUENCE [LARGE SCALE GENOMIC DNA]</scope>
    <source>
        <strain evidence="6">ATCC BAA-1151 / DSM 17278 / SZ</strain>
    </source>
</reference>
<evidence type="ECO:0000256" key="3">
    <source>
        <dbReference type="ARBA" id="ARBA00022553"/>
    </source>
</evidence>
<dbReference type="GO" id="GO:0000155">
    <property type="term" value="F:phosphorelay sensor kinase activity"/>
    <property type="evidence" value="ECO:0007669"/>
    <property type="project" value="InterPro"/>
</dbReference>
<evidence type="ECO:0000313" key="6">
    <source>
        <dbReference type="Proteomes" id="UP000002420"/>
    </source>
</evidence>
<feature type="domain" description="Histidine kinase" evidence="4">
    <location>
        <begin position="62"/>
        <end position="305"/>
    </location>
</feature>
<dbReference type="InterPro" id="IPR036097">
    <property type="entry name" value="HisK_dim/P_sf"/>
</dbReference>
<dbReference type="OrthoDB" id="9777714at2"/>
<proteinExistence type="predicted"/>
<protein>
    <recommendedName>
        <fullName evidence="2">histidine kinase</fullName>
        <ecNumber evidence="2">2.7.13.3</ecNumber>
    </recommendedName>
</protein>
<keyword evidence="3" id="KW-0597">Phosphoprotein</keyword>
<dbReference type="Gene3D" id="3.30.565.10">
    <property type="entry name" value="Histidine kinase-like ATPase, C-terminal domain"/>
    <property type="match status" value="1"/>
</dbReference>
<dbReference type="AlphaFoldDB" id="B3E9K7"/>
<dbReference type="STRING" id="398767.Glov_1567"/>
<gene>
    <name evidence="5" type="ordered locus">Glov_1567</name>
</gene>
<keyword evidence="6" id="KW-1185">Reference proteome</keyword>
<organism evidence="5 6">
    <name type="scientific">Trichlorobacter lovleyi (strain ATCC BAA-1151 / DSM 17278 / SZ)</name>
    <name type="common">Geobacter lovleyi</name>
    <dbReference type="NCBI Taxonomy" id="398767"/>
    <lineage>
        <taxon>Bacteria</taxon>
        <taxon>Pseudomonadati</taxon>
        <taxon>Thermodesulfobacteriota</taxon>
        <taxon>Desulfuromonadia</taxon>
        <taxon>Geobacterales</taxon>
        <taxon>Geobacteraceae</taxon>
        <taxon>Trichlorobacter</taxon>
    </lineage>
</organism>
<dbReference type="KEGG" id="glo:Glov_1567"/>
<keyword evidence="5" id="KW-0808">Transferase</keyword>
<dbReference type="Proteomes" id="UP000002420">
    <property type="component" value="Chromosome"/>
</dbReference>
<dbReference type="SUPFAM" id="SSF55874">
    <property type="entry name" value="ATPase domain of HSP90 chaperone/DNA topoisomerase II/histidine kinase"/>
    <property type="match status" value="1"/>
</dbReference>
<dbReference type="EC" id="2.7.13.3" evidence="2"/>
<dbReference type="PRINTS" id="PR00344">
    <property type="entry name" value="BCTRLSENSOR"/>
</dbReference>
<sequence length="310" mass="34486">MEVALVNSSEKCGATSAGEPPCWEQLQELRDLFQEEVLRGLEKDRILLQQDKMACIGQLAAGVAHEINNPMGFIMSNLGSLKEYVENLTQYIQVLEVMLDRFCPPEQKGHVGVLRERLDIAFICDDVGSLVRESQDGANRVKQIVLDLKDFARIDENMVRESDLNQCIRRTTNIVKNELKYVAQLDLQLGDLPPVYCNSQQINQVVTNLLVNAAQSITGTGTITVKTWHEQSEVLIQIADTGSGISPEIVKRIFEPFFTTKPVGKGTGLGLTITYDIIRKHNGSITVESELGRGTTFTVRLPINQGEEDV</sequence>
<dbReference type="CDD" id="cd00082">
    <property type="entry name" value="HisKA"/>
    <property type="match status" value="1"/>
</dbReference>
<dbReference type="HOGENOM" id="CLU_000445_114_39_7"/>
<dbReference type="eggNOG" id="COG4191">
    <property type="taxonomic scope" value="Bacteria"/>
</dbReference>
<dbReference type="SUPFAM" id="SSF47384">
    <property type="entry name" value="Homodimeric domain of signal transducing histidine kinase"/>
    <property type="match status" value="1"/>
</dbReference>
<evidence type="ECO:0000256" key="2">
    <source>
        <dbReference type="ARBA" id="ARBA00012438"/>
    </source>
</evidence>
<accession>B3E9K7</accession>